<dbReference type="InterPro" id="IPR003759">
    <property type="entry name" value="Cbl-bd_cap"/>
</dbReference>
<dbReference type="InterPro" id="IPR036594">
    <property type="entry name" value="Meth_synthase_dom"/>
</dbReference>
<reference evidence="2 3" key="1">
    <citation type="journal article" date="2015" name="Stand. Genomic Sci.">
        <title>Genomic Encyclopedia of Bacterial and Archaeal Type Strains, Phase III: the genomes of soil and plant-associated and newly described type strains.</title>
        <authorList>
            <person name="Whitman W.B."/>
            <person name="Woyke T."/>
            <person name="Klenk H.P."/>
            <person name="Zhou Y."/>
            <person name="Lilburn T.G."/>
            <person name="Beck B.J."/>
            <person name="De Vos P."/>
            <person name="Vandamme P."/>
            <person name="Eisen J.A."/>
            <person name="Garrity G."/>
            <person name="Hugenholtz P."/>
            <person name="Kyrpides N.C."/>
        </authorList>
    </citation>
    <scope>NUCLEOTIDE SEQUENCE [LARGE SCALE GENOMIC DNA]</scope>
    <source>
        <strain evidence="2 3">CGMCC 1.10116</strain>
    </source>
</reference>
<accession>A0A562QCI8</accession>
<dbReference type="Pfam" id="PF02607">
    <property type="entry name" value="B12-binding_2"/>
    <property type="match status" value="1"/>
</dbReference>
<dbReference type="GO" id="GO:0031419">
    <property type="term" value="F:cobalamin binding"/>
    <property type="evidence" value="ECO:0007669"/>
    <property type="project" value="InterPro"/>
</dbReference>
<dbReference type="InterPro" id="IPR036724">
    <property type="entry name" value="Cobalamin-bd_sf"/>
</dbReference>
<dbReference type="SUPFAM" id="SSF47644">
    <property type="entry name" value="Methionine synthase domain"/>
    <property type="match status" value="1"/>
</dbReference>
<name>A0A562QCI8_9BACI</name>
<proteinExistence type="predicted"/>
<dbReference type="PROSITE" id="PS51332">
    <property type="entry name" value="B12_BINDING"/>
    <property type="match status" value="1"/>
</dbReference>
<dbReference type="SUPFAM" id="SSF52242">
    <property type="entry name" value="Cobalamin (vitamin B12)-binding domain"/>
    <property type="match status" value="1"/>
</dbReference>
<organism evidence="2 3">
    <name type="scientific">Halalkalibacter nanhaiisediminis</name>
    <dbReference type="NCBI Taxonomy" id="688079"/>
    <lineage>
        <taxon>Bacteria</taxon>
        <taxon>Bacillati</taxon>
        <taxon>Bacillota</taxon>
        <taxon>Bacilli</taxon>
        <taxon>Bacillales</taxon>
        <taxon>Bacillaceae</taxon>
        <taxon>Halalkalibacter</taxon>
    </lineage>
</organism>
<dbReference type="AlphaFoldDB" id="A0A562QCI8"/>
<dbReference type="OrthoDB" id="5756833at2"/>
<evidence type="ECO:0000259" key="1">
    <source>
        <dbReference type="PROSITE" id="PS51332"/>
    </source>
</evidence>
<dbReference type="InterPro" id="IPR006158">
    <property type="entry name" value="Cobalamin-bd"/>
</dbReference>
<dbReference type="Gene3D" id="1.10.1240.10">
    <property type="entry name" value="Methionine synthase domain"/>
    <property type="match status" value="1"/>
</dbReference>
<protein>
    <submittedName>
        <fullName evidence="2">Methanogenic corrinoid protein MtbC1</fullName>
    </submittedName>
</protein>
<feature type="domain" description="B12-binding" evidence="1">
    <location>
        <begin position="86"/>
        <end position="213"/>
    </location>
</feature>
<dbReference type="Proteomes" id="UP000315711">
    <property type="component" value="Unassembled WGS sequence"/>
</dbReference>
<dbReference type="RefSeq" id="WP_144451257.1">
    <property type="nucleotide sequence ID" value="NZ_VLKZ01000009.1"/>
</dbReference>
<dbReference type="Gene3D" id="3.40.50.280">
    <property type="entry name" value="Cobalamin-binding domain"/>
    <property type="match status" value="1"/>
</dbReference>
<dbReference type="GO" id="GO:0046872">
    <property type="term" value="F:metal ion binding"/>
    <property type="evidence" value="ECO:0007669"/>
    <property type="project" value="InterPro"/>
</dbReference>
<dbReference type="EMBL" id="VLKZ01000009">
    <property type="protein sequence ID" value="TWI54465.1"/>
    <property type="molecule type" value="Genomic_DNA"/>
</dbReference>
<dbReference type="Pfam" id="PF02310">
    <property type="entry name" value="B12-binding"/>
    <property type="match status" value="1"/>
</dbReference>
<dbReference type="CDD" id="cd02065">
    <property type="entry name" value="B12-binding_like"/>
    <property type="match status" value="1"/>
</dbReference>
<comment type="caution">
    <text evidence="2">The sequence shown here is derived from an EMBL/GenBank/DDBJ whole genome shotgun (WGS) entry which is preliminary data.</text>
</comment>
<sequence>MNQSIQKLASYLLEGNERAAMDYVKTAAVHYPRIELFRELFTPAMQYIGELWERNEITVADEHVATATCDFLLSRLYPLSDEEQSKRRAMFLCLESEQHYLGLKMVNSLFEEEGWDTLYFGPNLPLEYAMKKAETWQPDVIGLSVSIVYHLPQLKSYIESFSTLASNPTILVGGRIIDYYDLTDYCSAQTEIIEDLDELGIWMKNIKHERGENPVGLLD</sequence>
<gene>
    <name evidence="2" type="ORF">IQ10_03017</name>
</gene>
<evidence type="ECO:0000313" key="3">
    <source>
        <dbReference type="Proteomes" id="UP000315711"/>
    </source>
</evidence>
<keyword evidence="3" id="KW-1185">Reference proteome</keyword>
<evidence type="ECO:0000313" key="2">
    <source>
        <dbReference type="EMBL" id="TWI54465.1"/>
    </source>
</evidence>